<evidence type="ECO:0000313" key="3">
    <source>
        <dbReference type="EMBL" id="VAX11936.1"/>
    </source>
</evidence>
<accession>A0A3B1B0W2</accession>
<dbReference type="AlphaFoldDB" id="A0A3B1B0W2"/>
<name>A0A3B1B0W2_9ZZZZ</name>
<sequence length="272" mass="29998">MPSNISFIKFCKTFILLAGIVLASGCASVPGPPDEHDPFESYNRAIYEFNTTVDKAAIRPVAQAYTDYTPNFIQGGVSNFFSNLSDVIVLLNDLLQFKLEQAGSDFYRIAVNSTLGVFGLFDPASHVGLSKHKEDFGQTLATWGVPSGPYFVIPFIGPSTIRGTAGLTVDIYTHPLFYYHDSSTAWGLAGLAYIDQRAELLGASRVLDQAALDPYIFMREAYLQHRRNLIYDGNPPVEKDIQDNSSDDADLELELELEKDKPETPETTPATP</sequence>
<gene>
    <name evidence="3" type="ORF">MNBD_GAMMA24-2461</name>
</gene>
<dbReference type="PANTHER" id="PTHR30035">
    <property type="entry name" value="LIPOPROTEIN VACJ-RELATED"/>
    <property type="match status" value="1"/>
</dbReference>
<evidence type="ECO:0000256" key="1">
    <source>
        <dbReference type="ARBA" id="ARBA00022729"/>
    </source>
</evidence>
<feature type="region of interest" description="Disordered" evidence="2">
    <location>
        <begin position="233"/>
        <end position="272"/>
    </location>
</feature>
<dbReference type="PRINTS" id="PR01805">
    <property type="entry name" value="VACJLIPOPROT"/>
</dbReference>
<protein>
    <submittedName>
        <fullName evidence="3">Outer-membrane-phospholipid-binding lipoprotein MlaA</fullName>
    </submittedName>
</protein>
<proteinExistence type="predicted"/>
<dbReference type="GO" id="GO:0120010">
    <property type="term" value="P:intermembrane phospholipid transfer"/>
    <property type="evidence" value="ECO:0007669"/>
    <property type="project" value="TreeGrafter"/>
</dbReference>
<dbReference type="EMBL" id="UOFZ01000006">
    <property type="protein sequence ID" value="VAX11936.1"/>
    <property type="molecule type" value="Genomic_DNA"/>
</dbReference>
<dbReference type="PANTHER" id="PTHR30035:SF3">
    <property type="entry name" value="INTERMEMBRANE PHOSPHOLIPID TRANSPORT SYSTEM LIPOPROTEIN MLAA"/>
    <property type="match status" value="1"/>
</dbReference>
<evidence type="ECO:0000256" key="2">
    <source>
        <dbReference type="SAM" id="MobiDB-lite"/>
    </source>
</evidence>
<dbReference type="GO" id="GO:0016020">
    <property type="term" value="C:membrane"/>
    <property type="evidence" value="ECO:0007669"/>
    <property type="project" value="InterPro"/>
</dbReference>
<dbReference type="InterPro" id="IPR007428">
    <property type="entry name" value="MlaA"/>
</dbReference>
<organism evidence="3">
    <name type="scientific">hydrothermal vent metagenome</name>
    <dbReference type="NCBI Taxonomy" id="652676"/>
    <lineage>
        <taxon>unclassified sequences</taxon>
        <taxon>metagenomes</taxon>
        <taxon>ecological metagenomes</taxon>
    </lineage>
</organism>
<keyword evidence="1" id="KW-0732">Signal</keyword>
<reference evidence="3" key="1">
    <citation type="submission" date="2018-06" db="EMBL/GenBank/DDBJ databases">
        <authorList>
            <person name="Zhirakovskaya E."/>
        </authorList>
    </citation>
    <scope>NUCLEOTIDE SEQUENCE</scope>
</reference>
<dbReference type="Pfam" id="PF04333">
    <property type="entry name" value="MlaA"/>
    <property type="match status" value="1"/>
</dbReference>
<keyword evidence="3" id="KW-0449">Lipoprotein</keyword>
<feature type="compositionally biased region" description="Acidic residues" evidence="2">
    <location>
        <begin position="245"/>
        <end position="255"/>
    </location>
</feature>